<organism evidence="2 3">
    <name type="scientific">Pyrenophora teres f. teres</name>
    <dbReference type="NCBI Taxonomy" id="97479"/>
    <lineage>
        <taxon>Eukaryota</taxon>
        <taxon>Fungi</taxon>
        <taxon>Dikarya</taxon>
        <taxon>Ascomycota</taxon>
        <taxon>Pezizomycotina</taxon>
        <taxon>Dothideomycetes</taxon>
        <taxon>Pleosporomycetidae</taxon>
        <taxon>Pleosporales</taxon>
        <taxon>Pleosporineae</taxon>
        <taxon>Pleosporaceae</taxon>
        <taxon>Pyrenophora</taxon>
    </lineage>
</organism>
<dbReference type="Proteomes" id="UP000472372">
    <property type="component" value="Chromosome 9"/>
</dbReference>
<dbReference type="Gene3D" id="3.40.1810.10">
    <property type="entry name" value="Transcription factor, MADS-box"/>
    <property type="match status" value="1"/>
</dbReference>
<evidence type="ECO:0000313" key="3">
    <source>
        <dbReference type="Proteomes" id="UP000472372"/>
    </source>
</evidence>
<protein>
    <recommendedName>
        <fullName evidence="4">MADS-box domain-containing protein</fullName>
    </recommendedName>
</protein>
<dbReference type="AlphaFoldDB" id="A0A6S6WN31"/>
<evidence type="ECO:0008006" key="4">
    <source>
        <dbReference type="Google" id="ProtNLM"/>
    </source>
</evidence>
<dbReference type="InterPro" id="IPR036879">
    <property type="entry name" value="TF_MADSbox_sf"/>
</dbReference>
<sequence>MTNQMHNKKLRRRCEGLSTKAYEYEVLDGVELALFIWYPRRGDFYSYGSAPGLQWIQDVEKMMLDPKATNELPDNVKTRAEQIRQKQKKQSRATLNKDRDEHIDPDREDNENVSGQEDDNPQDVVDAAIFPDPPPLKLTILGDRAGYRDS</sequence>
<dbReference type="GO" id="GO:0045944">
    <property type="term" value="P:positive regulation of transcription by RNA polymerase II"/>
    <property type="evidence" value="ECO:0007669"/>
    <property type="project" value="UniProtKB-ARBA"/>
</dbReference>
<accession>A0A6S6WN31</accession>
<feature type="compositionally biased region" description="Basic and acidic residues" evidence="1">
    <location>
        <begin position="95"/>
        <end position="105"/>
    </location>
</feature>
<evidence type="ECO:0000256" key="1">
    <source>
        <dbReference type="SAM" id="MobiDB-lite"/>
    </source>
</evidence>
<evidence type="ECO:0000313" key="2">
    <source>
        <dbReference type="EMBL" id="CAE7208466.1"/>
    </source>
</evidence>
<feature type="compositionally biased region" description="Basic and acidic residues" evidence="1">
    <location>
        <begin position="74"/>
        <end position="84"/>
    </location>
</feature>
<dbReference type="EMBL" id="HG992985">
    <property type="protein sequence ID" value="CAE7208466.1"/>
    <property type="molecule type" value="Genomic_DNA"/>
</dbReference>
<gene>
    <name evidence="2" type="ORF">PTTW11_09844</name>
</gene>
<proteinExistence type="predicted"/>
<dbReference type="GO" id="GO:0046983">
    <property type="term" value="F:protein dimerization activity"/>
    <property type="evidence" value="ECO:0007669"/>
    <property type="project" value="InterPro"/>
</dbReference>
<dbReference type="GO" id="GO:0003677">
    <property type="term" value="F:DNA binding"/>
    <property type="evidence" value="ECO:0007669"/>
    <property type="project" value="InterPro"/>
</dbReference>
<name>A0A6S6WN31_9PLEO</name>
<feature type="compositionally biased region" description="Acidic residues" evidence="1">
    <location>
        <begin position="106"/>
        <end position="121"/>
    </location>
</feature>
<feature type="region of interest" description="Disordered" evidence="1">
    <location>
        <begin position="68"/>
        <end position="150"/>
    </location>
</feature>
<dbReference type="SUPFAM" id="SSF55455">
    <property type="entry name" value="SRF-like"/>
    <property type="match status" value="1"/>
</dbReference>
<reference evidence="2" key="1">
    <citation type="submission" date="2021-02" db="EMBL/GenBank/DDBJ databases">
        <authorList>
            <person name="Syme A R."/>
            <person name="Syme A R."/>
            <person name="Moolhuijzen P."/>
        </authorList>
    </citation>
    <scope>NUCLEOTIDE SEQUENCE</scope>
    <source>
        <strain evidence="2">W1-1</strain>
    </source>
</reference>